<accession>A0A8J4BM84</accession>
<proteinExistence type="predicted"/>
<keyword evidence="2" id="KW-1185">Reference proteome</keyword>
<comment type="caution">
    <text evidence="1">The sequence shown here is derived from an EMBL/GenBank/DDBJ whole genome shotgun (WGS) entry which is preliminary data.</text>
</comment>
<dbReference type="InterPro" id="IPR043131">
    <property type="entry name" value="BCAT-like_N"/>
</dbReference>
<dbReference type="InterPro" id="IPR036038">
    <property type="entry name" value="Aminotransferase-like"/>
</dbReference>
<evidence type="ECO:0000313" key="2">
    <source>
        <dbReference type="Proteomes" id="UP000747399"/>
    </source>
</evidence>
<protein>
    <submittedName>
        <fullName evidence="1">Uncharacterized protein</fullName>
    </submittedName>
</protein>
<reference evidence="1" key="1">
    <citation type="journal article" date="2021" name="Proc. Natl. Acad. Sci. U.S.A.">
        <title>Three genomes in the algal genus Volvox reveal the fate of a haploid sex-determining region after a transition to homothallism.</title>
        <authorList>
            <person name="Yamamoto K."/>
            <person name="Hamaji T."/>
            <person name="Kawai-Toyooka H."/>
            <person name="Matsuzaki R."/>
            <person name="Takahashi F."/>
            <person name="Nishimura Y."/>
            <person name="Kawachi M."/>
            <person name="Noguchi H."/>
            <person name="Minakuchi Y."/>
            <person name="Umen J.G."/>
            <person name="Toyoda A."/>
            <person name="Nozaki H."/>
        </authorList>
    </citation>
    <scope>NUCLEOTIDE SEQUENCE</scope>
    <source>
        <strain evidence="1">NIES-3780</strain>
    </source>
</reference>
<sequence>MHDYGRQNLGAFYSSIMGGIVTDPALMTVPVDDQFVCKGYGASETMVLRDDHLFMPDEHMARLTAACAQSGISLPFSAVEIKRIYPGHCGGKWQIKWTKN</sequence>
<dbReference type="GO" id="GO:0003824">
    <property type="term" value="F:catalytic activity"/>
    <property type="evidence" value="ECO:0007669"/>
    <property type="project" value="InterPro"/>
</dbReference>
<organism evidence="1 2">
    <name type="scientific">Volvox africanus</name>
    <dbReference type="NCBI Taxonomy" id="51714"/>
    <lineage>
        <taxon>Eukaryota</taxon>
        <taxon>Viridiplantae</taxon>
        <taxon>Chlorophyta</taxon>
        <taxon>core chlorophytes</taxon>
        <taxon>Chlorophyceae</taxon>
        <taxon>CS clade</taxon>
        <taxon>Chlamydomonadales</taxon>
        <taxon>Volvocaceae</taxon>
        <taxon>Volvox</taxon>
    </lineage>
</organism>
<dbReference type="Gene3D" id="3.30.470.10">
    <property type="match status" value="1"/>
</dbReference>
<dbReference type="AlphaFoldDB" id="A0A8J4BM84"/>
<dbReference type="Proteomes" id="UP000747399">
    <property type="component" value="Unassembled WGS sequence"/>
</dbReference>
<evidence type="ECO:0000313" key="1">
    <source>
        <dbReference type="EMBL" id="GIL64486.1"/>
    </source>
</evidence>
<dbReference type="EMBL" id="BNCO01000067">
    <property type="protein sequence ID" value="GIL64486.1"/>
    <property type="molecule type" value="Genomic_DNA"/>
</dbReference>
<dbReference type="SUPFAM" id="SSF56752">
    <property type="entry name" value="D-aminoacid aminotransferase-like PLP-dependent enzymes"/>
    <property type="match status" value="1"/>
</dbReference>
<name>A0A8J4BM84_9CHLO</name>
<gene>
    <name evidence="1" type="ORF">Vafri_18389</name>
</gene>